<sequence length="179" mass="21462">MGTLKTRFFFIFLIWTFFGFSQEKEVLWNSKKRLSWKDFKAAPPKNARAAATTASGITYEFSSTHKGAEVLVEYEISTFFYPYKSWYQPNLANDIILSHEQLHFDISELFARKMRKEMSRTKFTENVKSEVRGIYRRILKELKDFQNMYDDDTNFSRNTENQLLWNKRIAEALQRQEQY</sequence>
<dbReference type="AlphaFoldDB" id="A0A7H9ASJ7"/>
<evidence type="ECO:0000313" key="2">
    <source>
        <dbReference type="Proteomes" id="UP000509302"/>
    </source>
</evidence>
<proteinExistence type="predicted"/>
<dbReference type="EMBL" id="CP058595">
    <property type="protein sequence ID" value="QLG46406.1"/>
    <property type="molecule type" value="Genomic_DNA"/>
</dbReference>
<name>A0A7H9ASJ7_9FLAO</name>
<dbReference type="KEGG" id="cagg:HYG79_13960"/>
<dbReference type="Pfam" id="PF06037">
    <property type="entry name" value="DUF922"/>
    <property type="match status" value="1"/>
</dbReference>
<dbReference type="InterPro" id="IPR010321">
    <property type="entry name" value="DUF922"/>
</dbReference>
<dbReference type="Proteomes" id="UP000509302">
    <property type="component" value="Chromosome"/>
</dbReference>
<reference evidence="1 2" key="1">
    <citation type="journal article" date="2006" name="Int. J. Syst. Evol. Microbiol.">
        <title>Costertonia aggregata gen. nov., sp. nov., a mesophilic marine bacterium of the family Flavobacteriaceae, isolated from a mature biofilm.</title>
        <authorList>
            <person name="Kwon K.K."/>
            <person name="Lee Y.K."/>
            <person name="Lee H.K."/>
        </authorList>
    </citation>
    <scope>NUCLEOTIDE SEQUENCE [LARGE SCALE GENOMIC DNA]</scope>
    <source>
        <strain evidence="1 2">KCCM 42265</strain>
    </source>
</reference>
<gene>
    <name evidence="1" type="ORF">HYG79_13960</name>
</gene>
<organism evidence="1 2">
    <name type="scientific">Costertonia aggregata</name>
    <dbReference type="NCBI Taxonomy" id="343403"/>
    <lineage>
        <taxon>Bacteria</taxon>
        <taxon>Pseudomonadati</taxon>
        <taxon>Bacteroidota</taxon>
        <taxon>Flavobacteriia</taxon>
        <taxon>Flavobacteriales</taxon>
        <taxon>Flavobacteriaceae</taxon>
        <taxon>Costertonia</taxon>
    </lineage>
</organism>
<accession>A0A7H9ASJ7</accession>
<keyword evidence="2" id="KW-1185">Reference proteome</keyword>
<evidence type="ECO:0000313" key="1">
    <source>
        <dbReference type="EMBL" id="QLG46406.1"/>
    </source>
</evidence>
<protein>
    <submittedName>
        <fullName evidence="1">DUF922 domain-containing protein</fullName>
    </submittedName>
</protein>